<proteinExistence type="predicted"/>
<protein>
    <submittedName>
        <fullName evidence="2">Uncharacterized protein</fullName>
    </submittedName>
</protein>
<keyword evidence="3" id="KW-1185">Reference proteome</keyword>
<comment type="caution">
    <text evidence="2">The sequence shown here is derived from an EMBL/GenBank/DDBJ whole genome shotgun (WGS) entry which is preliminary data.</text>
</comment>
<evidence type="ECO:0000256" key="1">
    <source>
        <dbReference type="SAM" id="MobiDB-lite"/>
    </source>
</evidence>
<accession>A0ABT3SKC6</accession>
<dbReference type="RefSeq" id="WP_265999755.1">
    <property type="nucleotide sequence ID" value="NZ_JAPJDN010000030.1"/>
</dbReference>
<reference evidence="2 3" key="1">
    <citation type="submission" date="2022-11" db="EMBL/GenBank/DDBJ databases">
        <title>Mycobacterium sp. nov.</title>
        <authorList>
            <person name="Papic B."/>
            <person name="Spicic S."/>
            <person name="Duvnjak S."/>
        </authorList>
    </citation>
    <scope>NUCLEOTIDE SEQUENCE [LARGE SCALE GENOMIC DNA]</scope>
    <source>
        <strain evidence="2 3">CVI_P4</strain>
    </source>
</reference>
<feature type="region of interest" description="Disordered" evidence="1">
    <location>
        <begin position="19"/>
        <end position="45"/>
    </location>
</feature>
<dbReference type="EMBL" id="JAPJDO010000030">
    <property type="protein sequence ID" value="MCX2939975.1"/>
    <property type="molecule type" value="Genomic_DNA"/>
</dbReference>
<organism evidence="2 3">
    <name type="scientific">Mycobacterium pinniadriaticum</name>
    <dbReference type="NCBI Taxonomy" id="2994102"/>
    <lineage>
        <taxon>Bacteria</taxon>
        <taxon>Bacillati</taxon>
        <taxon>Actinomycetota</taxon>
        <taxon>Actinomycetes</taxon>
        <taxon>Mycobacteriales</taxon>
        <taxon>Mycobacteriaceae</taxon>
        <taxon>Mycobacterium</taxon>
    </lineage>
</organism>
<dbReference type="Proteomes" id="UP001300745">
    <property type="component" value="Unassembled WGS sequence"/>
</dbReference>
<evidence type="ECO:0000313" key="2">
    <source>
        <dbReference type="EMBL" id="MCX2939975.1"/>
    </source>
</evidence>
<name>A0ABT3SKC6_9MYCO</name>
<sequence length="45" mass="4720">MPWMSTVLTTSNVPTAVASRPPTIPPIPIDTSSLSPSWAARRGGD</sequence>
<gene>
    <name evidence="2" type="ORF">ORI27_25070</name>
</gene>
<evidence type="ECO:0000313" key="3">
    <source>
        <dbReference type="Proteomes" id="UP001300745"/>
    </source>
</evidence>